<dbReference type="RefSeq" id="WP_111568158.1">
    <property type="nucleotide sequence ID" value="NZ_PIPK01000001.1"/>
</dbReference>
<feature type="transmembrane region" description="Helical" evidence="1">
    <location>
        <begin position="351"/>
        <end position="368"/>
    </location>
</feature>
<dbReference type="Proteomes" id="UP000249203">
    <property type="component" value="Unassembled WGS sequence"/>
</dbReference>
<evidence type="ECO:0000313" key="5">
    <source>
        <dbReference type="Proteomes" id="UP000287865"/>
    </source>
</evidence>
<name>A0A327X4K4_9GAMM</name>
<evidence type="ECO:0000313" key="2">
    <source>
        <dbReference type="EMBL" id="RAK01681.1"/>
    </source>
</evidence>
<dbReference type="EMBL" id="QLMD01000001">
    <property type="protein sequence ID" value="RAK01681.1"/>
    <property type="molecule type" value="Genomic_DNA"/>
</dbReference>
<dbReference type="OrthoDB" id="6233025at2"/>
<dbReference type="InterPro" id="IPR027602">
    <property type="entry name" value="PGA_system"/>
</dbReference>
<keyword evidence="1" id="KW-1133">Transmembrane helix</keyword>
<dbReference type="EMBL" id="PIPK01000001">
    <property type="protein sequence ID" value="RUO28503.1"/>
    <property type="molecule type" value="Genomic_DNA"/>
</dbReference>
<evidence type="ECO:0000256" key="1">
    <source>
        <dbReference type="SAM" id="Phobius"/>
    </source>
</evidence>
<protein>
    <submittedName>
        <fullName evidence="2">Poly-gamma-glutamate system protein</fullName>
    </submittedName>
</protein>
<keyword evidence="5" id="KW-1185">Reference proteome</keyword>
<reference evidence="3 5" key="1">
    <citation type="journal article" date="2018" name="Front. Microbiol.">
        <title>Genome-Based Analysis Reveals the Taxonomy and Diversity of the Family Idiomarinaceae.</title>
        <authorList>
            <person name="Liu Y."/>
            <person name="Lai Q."/>
            <person name="Shao Z."/>
        </authorList>
    </citation>
    <scope>NUCLEOTIDE SEQUENCE [LARGE SCALE GENOMIC DNA]</scope>
    <source>
        <strain evidence="3 5">CF12-14</strain>
    </source>
</reference>
<evidence type="ECO:0000313" key="4">
    <source>
        <dbReference type="Proteomes" id="UP000249203"/>
    </source>
</evidence>
<comment type="caution">
    <text evidence="2">The sequence shown here is derived from an EMBL/GenBank/DDBJ whole genome shotgun (WGS) entry which is preliminary data.</text>
</comment>
<dbReference type="Proteomes" id="UP000287865">
    <property type="component" value="Unassembled WGS sequence"/>
</dbReference>
<sequence length="391" mass="41455">MFKQANKKAGGYTKIYWRASKIPTWGLVFLSLIAIVILLAAENITVRDPVVEAHYSTMVAASRTVRDGYDAIRPVRADLRPINPENDPTRSGMLGISSSEVTTTIGGLESKQTTINPNWGAVAVKLLADAGVEEGDLVAVAVSGSFPALNLAVYAAIEALGAEPVIIASASSSQYGANVPGLLWLDMERELRSAGVIASRPVAASIGGVEDRGADISNEGRQIILDTIARAGVPLIEPSNYQEAVADRIALYRDHSEGRPYKAFVNVGGGATIVGPPGIDSQFSPGLQRNAPARAFAVDTVMGYFIREGVPAIHFIGIQTMAERHGMPIAPRDPVPVGDGGVYASQTYSRILALILGFALLGFTYLMVRSAGIIGFWKREGHSGKGVKPMV</sequence>
<accession>A0A327X4K4</accession>
<gene>
    <name evidence="2" type="ORF">B0I24_101305</name>
    <name evidence="3" type="ORF">CWE07_01465</name>
</gene>
<dbReference type="AlphaFoldDB" id="A0A327X4K4"/>
<reference evidence="2 4" key="2">
    <citation type="submission" date="2018-06" db="EMBL/GenBank/DDBJ databases">
        <title>Genomic Encyclopedia of Type Strains, Phase III (KMG-III): the genomes of soil and plant-associated and newly described type strains.</title>
        <authorList>
            <person name="Whitman W."/>
        </authorList>
    </citation>
    <scope>NUCLEOTIDE SEQUENCE [LARGE SCALE GENOMIC DNA]</scope>
    <source>
        <strain evidence="2 4">CGMCC 1.15366</strain>
    </source>
</reference>
<proteinExistence type="predicted"/>
<organism evidence="2 4">
    <name type="scientific">Aliidiomarina maris</name>
    <dbReference type="NCBI Taxonomy" id="531312"/>
    <lineage>
        <taxon>Bacteria</taxon>
        <taxon>Pseudomonadati</taxon>
        <taxon>Pseudomonadota</taxon>
        <taxon>Gammaproteobacteria</taxon>
        <taxon>Alteromonadales</taxon>
        <taxon>Idiomarinaceae</taxon>
        <taxon>Aliidiomarina</taxon>
    </lineage>
</organism>
<evidence type="ECO:0000313" key="3">
    <source>
        <dbReference type="EMBL" id="RUO28503.1"/>
    </source>
</evidence>
<keyword evidence="1" id="KW-0812">Transmembrane</keyword>
<feature type="transmembrane region" description="Helical" evidence="1">
    <location>
        <begin position="22"/>
        <end position="41"/>
    </location>
</feature>
<keyword evidence="1" id="KW-0472">Membrane</keyword>
<dbReference type="NCBIfam" id="TIGR04332">
    <property type="entry name" value="gamma_Glu_sys"/>
    <property type="match status" value="1"/>
</dbReference>